<keyword evidence="3" id="KW-0378">Hydrolase</keyword>
<feature type="domain" description="Purple acid phosphatase N-terminal" evidence="6">
    <location>
        <begin position="29"/>
        <end position="125"/>
    </location>
</feature>
<proteinExistence type="inferred from homology"/>
<reference evidence="7" key="1">
    <citation type="submission" date="2021-09" db="EMBL/GenBank/DDBJ databases">
        <authorList>
            <consortium name="AG Swart"/>
            <person name="Singh M."/>
            <person name="Singh A."/>
            <person name="Seah K."/>
            <person name="Emmerich C."/>
        </authorList>
    </citation>
    <scope>NUCLEOTIDE SEQUENCE</scope>
    <source>
        <strain evidence="7">ATCC30299</strain>
    </source>
</reference>
<dbReference type="GO" id="GO:0046872">
    <property type="term" value="F:metal ion binding"/>
    <property type="evidence" value="ECO:0007669"/>
    <property type="project" value="InterPro"/>
</dbReference>
<dbReference type="CDD" id="cd00839">
    <property type="entry name" value="MPP_PAPs"/>
    <property type="match status" value="1"/>
</dbReference>
<protein>
    <recommendedName>
        <fullName evidence="3">Purple acid phosphatase</fullName>
        <ecNumber evidence="3">3.1.3.2</ecNumber>
    </recommendedName>
</protein>
<dbReference type="InterPro" id="IPR025733">
    <property type="entry name" value="PAPs_C"/>
</dbReference>
<comment type="catalytic activity">
    <reaction evidence="3">
        <text>a phosphate monoester + H2O = an alcohol + phosphate</text>
        <dbReference type="Rhea" id="RHEA:15017"/>
        <dbReference type="ChEBI" id="CHEBI:15377"/>
        <dbReference type="ChEBI" id="CHEBI:30879"/>
        <dbReference type="ChEBI" id="CHEBI:43474"/>
        <dbReference type="ChEBI" id="CHEBI:67140"/>
        <dbReference type="EC" id="3.1.3.2"/>
    </reaction>
</comment>
<evidence type="ECO:0000256" key="3">
    <source>
        <dbReference type="RuleBase" id="RU361203"/>
    </source>
</evidence>
<dbReference type="InterPro" id="IPR041792">
    <property type="entry name" value="MPP_PAP"/>
</dbReference>
<dbReference type="Pfam" id="PF00149">
    <property type="entry name" value="Metallophos"/>
    <property type="match status" value="1"/>
</dbReference>
<dbReference type="Gene3D" id="2.60.40.380">
    <property type="entry name" value="Purple acid phosphatase-like, N-terminal"/>
    <property type="match status" value="1"/>
</dbReference>
<feature type="domain" description="Calcineurin-like phosphoesterase" evidence="4">
    <location>
        <begin position="144"/>
        <end position="352"/>
    </location>
</feature>
<dbReference type="InterPro" id="IPR004843">
    <property type="entry name" value="Calcineurin-like_PHP"/>
</dbReference>
<evidence type="ECO:0000259" key="5">
    <source>
        <dbReference type="Pfam" id="PF14008"/>
    </source>
</evidence>
<evidence type="ECO:0000313" key="7">
    <source>
        <dbReference type="EMBL" id="CAG9322165.1"/>
    </source>
</evidence>
<evidence type="ECO:0000259" key="6">
    <source>
        <dbReference type="Pfam" id="PF16656"/>
    </source>
</evidence>
<keyword evidence="2" id="KW-0325">Glycoprotein</keyword>
<dbReference type="InterPro" id="IPR008963">
    <property type="entry name" value="Purple_acid_Pase-like_N"/>
</dbReference>
<feature type="domain" description="Purple acid phosphatase C-terminal" evidence="5">
    <location>
        <begin position="379"/>
        <end position="440"/>
    </location>
</feature>
<dbReference type="InterPro" id="IPR029052">
    <property type="entry name" value="Metallo-depent_PP-like"/>
</dbReference>
<dbReference type="PANTHER" id="PTHR45867">
    <property type="entry name" value="PURPLE ACID PHOSPHATASE"/>
    <property type="match status" value="1"/>
</dbReference>
<keyword evidence="1 3" id="KW-0732">Signal</keyword>
<dbReference type="EMBL" id="CAJZBQ010000030">
    <property type="protein sequence ID" value="CAG9322165.1"/>
    <property type="molecule type" value="Genomic_DNA"/>
</dbReference>
<feature type="chain" id="PRO_5043096970" description="Purple acid phosphatase" evidence="3">
    <location>
        <begin position="25"/>
        <end position="451"/>
    </location>
</feature>
<dbReference type="SUPFAM" id="SSF56300">
    <property type="entry name" value="Metallo-dependent phosphatases"/>
    <property type="match status" value="1"/>
</dbReference>
<evidence type="ECO:0000313" key="8">
    <source>
        <dbReference type="Proteomes" id="UP001162131"/>
    </source>
</evidence>
<evidence type="ECO:0000256" key="1">
    <source>
        <dbReference type="ARBA" id="ARBA00022729"/>
    </source>
</evidence>
<dbReference type="Proteomes" id="UP001162131">
    <property type="component" value="Unassembled WGS sequence"/>
</dbReference>
<dbReference type="EC" id="3.1.3.2" evidence="3"/>
<dbReference type="Gene3D" id="3.60.21.10">
    <property type="match status" value="1"/>
</dbReference>
<comment type="similarity">
    <text evidence="3">Belongs to the metallophosphoesterase superfamily. Purple acid phosphatase family.</text>
</comment>
<dbReference type="GO" id="GO:0003993">
    <property type="term" value="F:acid phosphatase activity"/>
    <property type="evidence" value="ECO:0007669"/>
    <property type="project" value="UniProtKB-EC"/>
</dbReference>
<keyword evidence="8" id="KW-1185">Reference proteome</keyword>
<sequence>MEINFLSKMFLPFILPFLVAGAQASLANPEQIHISWTENEHEMKITWSVFLETECKLWYRPTLCSDTSTDFAFKHIKSQHTKFDEGTWVNRFVFIHTAVLTNLRDDCFYEYYIENHISTSDTYIFSGQTPQSFDNYGNSNNPVKVIIFGDLGTGPHGNLTYQYLQADAVSRNFSAVFHMGDIAYNLESNDGEVGDEFLNMIQSTAAIIPYMTLPGNHENDQNMLHYRMRFNMPKNNIDPDGLFYSLNIGPAHFVFLNTEIYFDYYNYPYDEEDYQRLWLINDLTDANAHRNERPWIIVMTHHPLYCSYDFFRHSVERNIVCGADTWFFRDKFEDIFYEQGVDMFLAGHLHTYERMGPIYKNNTVKSERDDLNLHLNPQATVYMIDGNGGSVIGHNAELSTTPHLWNLYSSNDFGYGRMTVFNKTHLFFEQFSAAQEKVTDTLWLIKTRNRF</sequence>
<gene>
    <name evidence="7" type="ORF">BSTOLATCC_MIC30543</name>
</gene>
<organism evidence="7 8">
    <name type="scientific">Blepharisma stoltei</name>
    <dbReference type="NCBI Taxonomy" id="1481888"/>
    <lineage>
        <taxon>Eukaryota</taxon>
        <taxon>Sar</taxon>
        <taxon>Alveolata</taxon>
        <taxon>Ciliophora</taxon>
        <taxon>Postciliodesmatophora</taxon>
        <taxon>Heterotrichea</taxon>
        <taxon>Heterotrichida</taxon>
        <taxon>Blepharismidae</taxon>
        <taxon>Blepharisma</taxon>
    </lineage>
</organism>
<accession>A0AAU9J883</accession>
<dbReference type="Pfam" id="PF14008">
    <property type="entry name" value="Metallophos_C"/>
    <property type="match status" value="1"/>
</dbReference>
<dbReference type="Pfam" id="PF16656">
    <property type="entry name" value="Pur_ac_phosph_N"/>
    <property type="match status" value="1"/>
</dbReference>
<comment type="caution">
    <text evidence="7">The sequence shown here is derived from an EMBL/GenBank/DDBJ whole genome shotgun (WGS) entry which is preliminary data.</text>
</comment>
<dbReference type="AlphaFoldDB" id="A0AAU9J883"/>
<evidence type="ECO:0000259" key="4">
    <source>
        <dbReference type="Pfam" id="PF00149"/>
    </source>
</evidence>
<dbReference type="InterPro" id="IPR015914">
    <property type="entry name" value="PAPs_N"/>
</dbReference>
<feature type="signal peptide" evidence="3">
    <location>
        <begin position="1"/>
        <end position="24"/>
    </location>
</feature>
<evidence type="ECO:0000256" key="2">
    <source>
        <dbReference type="ARBA" id="ARBA00023180"/>
    </source>
</evidence>
<dbReference type="SUPFAM" id="SSF49363">
    <property type="entry name" value="Purple acid phosphatase, N-terminal domain"/>
    <property type="match status" value="1"/>
</dbReference>
<name>A0AAU9J883_9CILI</name>